<feature type="compositionally biased region" description="Polar residues" evidence="1">
    <location>
        <begin position="412"/>
        <end position="431"/>
    </location>
</feature>
<organism evidence="3 4">
    <name type="scientific">Meloidogyne incognita</name>
    <name type="common">Southern root-knot nematode worm</name>
    <name type="synonym">Oxyuris incognita</name>
    <dbReference type="NCBI Taxonomy" id="6306"/>
    <lineage>
        <taxon>Eukaryota</taxon>
        <taxon>Metazoa</taxon>
        <taxon>Ecdysozoa</taxon>
        <taxon>Nematoda</taxon>
        <taxon>Chromadorea</taxon>
        <taxon>Rhabditida</taxon>
        <taxon>Tylenchina</taxon>
        <taxon>Tylenchomorpha</taxon>
        <taxon>Tylenchoidea</taxon>
        <taxon>Meloidogynidae</taxon>
        <taxon>Meloidogyninae</taxon>
        <taxon>Meloidogyne</taxon>
        <taxon>Meloidogyne incognita group</taxon>
    </lineage>
</organism>
<keyword evidence="3" id="KW-1185">Reference proteome</keyword>
<accession>A0A914L4H0</accession>
<dbReference type="WBParaSite" id="Minc3s00269g09042">
    <property type="protein sequence ID" value="Minc3s00269g09042"/>
    <property type="gene ID" value="Minc3s00269g09042"/>
</dbReference>
<dbReference type="Proteomes" id="UP000887563">
    <property type="component" value="Unplaced"/>
</dbReference>
<protein>
    <submittedName>
        <fullName evidence="4">Uncharacterized protein</fullName>
    </submittedName>
</protein>
<evidence type="ECO:0000256" key="1">
    <source>
        <dbReference type="SAM" id="MobiDB-lite"/>
    </source>
</evidence>
<sequence>MKLNKQFKCEWHTNLIRLQISHQPKFSIKALLFVLFFPPNTTKTSITSPLRQHRLNKQQKQRFMLFCLLHPMDHNTGPLARKSSTLCALLLVSIAGLLVLAVPGQAEVEEVGVAKHTKNGSSVTLKAVSKQASDDVTYAEYVKTFPTVCNFSITKEHIELLYKGKECTVELITTEINIVKFTTGYVKAGCTLDTCDDGDNSFKHGFSNLLPFAYSRNNTDLENLNKGPSYGGNLCAEEGVCGGRCMNQTFLEVSWSKCNDLIHAHTHLIGESKKSMDQFQDEKDDRIEFNMEIYANKSLRMISNIGAKKDFNETVYCIHKSNAIVNPETWNIKNGDGNLKDKHLLVFHLLPPEATRRYDKDHNFNTEKLQPQPKCQLFIHFKRPAYEFLQVDPRTTTTSTTTTTPKPTPVTNSSKASSKATPPEQKTTQKVQEAAATEGGSKAWIWIFVIFVVIAVIGGAVGFYFYRKNQKIKEEDEKERAFWFHFADEKWIAEENKSRSEAKLPSLEDVFVKDIFDRMKKEDEDNAAKNVRILFKGYLPDLKKEGFKIVGTYREWKKKSDWVALKVEYVEGDDVEEDEVEKDESAKGKKKKGGKMKKDKTPKDSASKMESTPKDPAQKEETTSKDSTLKKDPAPDKSDAVKSKQAGTTSDIPTDMMSEAKETDQ</sequence>
<feature type="region of interest" description="Disordered" evidence="1">
    <location>
        <begin position="392"/>
        <end position="433"/>
    </location>
</feature>
<feature type="compositionally biased region" description="Basic and acidic residues" evidence="1">
    <location>
        <begin position="599"/>
        <end position="642"/>
    </location>
</feature>
<reference evidence="4" key="1">
    <citation type="submission" date="2022-11" db="UniProtKB">
        <authorList>
            <consortium name="WormBaseParasite"/>
        </authorList>
    </citation>
    <scope>IDENTIFICATION</scope>
</reference>
<dbReference type="AlphaFoldDB" id="A0A914L4H0"/>
<feature type="transmembrane region" description="Helical" evidence="2">
    <location>
        <begin position="443"/>
        <end position="466"/>
    </location>
</feature>
<evidence type="ECO:0000256" key="2">
    <source>
        <dbReference type="SAM" id="Phobius"/>
    </source>
</evidence>
<evidence type="ECO:0000313" key="4">
    <source>
        <dbReference type="WBParaSite" id="Minc3s00269g09042"/>
    </source>
</evidence>
<proteinExistence type="predicted"/>
<feature type="compositionally biased region" description="Low complexity" evidence="1">
    <location>
        <begin position="393"/>
        <end position="411"/>
    </location>
</feature>
<name>A0A914L4H0_MELIC</name>
<keyword evidence="2" id="KW-0812">Transmembrane</keyword>
<evidence type="ECO:0000313" key="3">
    <source>
        <dbReference type="Proteomes" id="UP000887563"/>
    </source>
</evidence>
<feature type="compositionally biased region" description="Basic residues" evidence="1">
    <location>
        <begin position="588"/>
        <end position="598"/>
    </location>
</feature>
<keyword evidence="2" id="KW-1133">Transmembrane helix</keyword>
<keyword evidence="2" id="KW-0472">Membrane</keyword>
<feature type="region of interest" description="Disordered" evidence="1">
    <location>
        <begin position="574"/>
        <end position="665"/>
    </location>
</feature>